<gene>
    <name evidence="2" type="ORF">G3A50_02380</name>
</gene>
<feature type="domain" description="Arc-like DNA binding" evidence="1">
    <location>
        <begin position="2"/>
        <end position="47"/>
    </location>
</feature>
<dbReference type="SUPFAM" id="SSF47598">
    <property type="entry name" value="Ribbon-helix-helix"/>
    <property type="match status" value="1"/>
</dbReference>
<dbReference type="KEGG" id="apra:G3A50_02380"/>
<protein>
    <submittedName>
        <fullName evidence="2">Arc family DNA-binding protein</fullName>
    </submittedName>
</protein>
<dbReference type="InterPro" id="IPR010985">
    <property type="entry name" value="Ribbon_hlx_hlx"/>
</dbReference>
<dbReference type="AlphaFoldDB" id="A0A6P1YLP8"/>
<sequence length="52" mass="5965">MSRQDPQVVVRLPIELKDWLDGQARVNGSSRTWEIVRSIRERMARAGKSIGD</sequence>
<dbReference type="EMBL" id="CP048630">
    <property type="protein sequence ID" value="QIB32674.1"/>
    <property type="molecule type" value="Genomic_DNA"/>
</dbReference>
<proteinExistence type="predicted"/>
<dbReference type="Proteomes" id="UP000464751">
    <property type="component" value="Chromosome"/>
</dbReference>
<dbReference type="Pfam" id="PF03869">
    <property type="entry name" value="Arc"/>
    <property type="match status" value="1"/>
</dbReference>
<evidence type="ECO:0000313" key="2">
    <source>
        <dbReference type="EMBL" id="QIB32674.1"/>
    </source>
</evidence>
<accession>A0A6P1YLP8</accession>
<dbReference type="InterPro" id="IPR005569">
    <property type="entry name" value="Arc_DNA-bd_dom"/>
</dbReference>
<keyword evidence="2" id="KW-0238">DNA-binding</keyword>
<organism evidence="2 3">
    <name type="scientific">Ancylobacter pratisalsi</name>
    <dbReference type="NCBI Taxonomy" id="1745854"/>
    <lineage>
        <taxon>Bacteria</taxon>
        <taxon>Pseudomonadati</taxon>
        <taxon>Pseudomonadota</taxon>
        <taxon>Alphaproteobacteria</taxon>
        <taxon>Hyphomicrobiales</taxon>
        <taxon>Xanthobacteraceae</taxon>
        <taxon>Ancylobacter</taxon>
    </lineage>
</organism>
<dbReference type="InterPro" id="IPR013321">
    <property type="entry name" value="Arc_rbn_hlx_hlx"/>
</dbReference>
<dbReference type="GO" id="GO:0003677">
    <property type="term" value="F:DNA binding"/>
    <property type="evidence" value="ECO:0007669"/>
    <property type="project" value="UniProtKB-KW"/>
</dbReference>
<dbReference type="GO" id="GO:0006355">
    <property type="term" value="P:regulation of DNA-templated transcription"/>
    <property type="evidence" value="ECO:0007669"/>
    <property type="project" value="InterPro"/>
</dbReference>
<keyword evidence="3" id="KW-1185">Reference proteome</keyword>
<name>A0A6P1YLP8_9HYPH</name>
<reference evidence="2 3" key="1">
    <citation type="submission" date="2020-02" db="EMBL/GenBank/DDBJ databases">
        <authorList>
            <person name="Li G."/>
        </authorList>
    </citation>
    <scope>NUCLEOTIDE SEQUENCE [LARGE SCALE GENOMIC DNA]</scope>
    <source>
        <strain evidence="2 3">DSM 102029</strain>
    </source>
</reference>
<dbReference type="Gene3D" id="1.10.1220.10">
    <property type="entry name" value="Met repressor-like"/>
    <property type="match status" value="1"/>
</dbReference>
<evidence type="ECO:0000313" key="3">
    <source>
        <dbReference type="Proteomes" id="UP000464751"/>
    </source>
</evidence>
<evidence type="ECO:0000259" key="1">
    <source>
        <dbReference type="Pfam" id="PF03869"/>
    </source>
</evidence>
<dbReference type="RefSeq" id="WP_163073750.1">
    <property type="nucleotide sequence ID" value="NZ_CP048630.1"/>
</dbReference>